<dbReference type="AlphaFoldDB" id="A0A923F1A0"/>
<protein>
    <submittedName>
        <fullName evidence="3">NAD-dependent epimerase</fullName>
    </submittedName>
</protein>
<evidence type="ECO:0000313" key="4">
    <source>
        <dbReference type="EMBL" id="MBV4484957.1"/>
    </source>
</evidence>
<dbReference type="CDD" id="cd05253">
    <property type="entry name" value="UDP_GE_SDE_e"/>
    <property type="match status" value="1"/>
</dbReference>
<evidence type="ECO:0000256" key="1">
    <source>
        <dbReference type="ARBA" id="ARBA00023027"/>
    </source>
</evidence>
<keyword evidence="1" id="KW-0520">NAD</keyword>
<evidence type="ECO:0000313" key="5">
    <source>
        <dbReference type="Proteomes" id="UP000648816"/>
    </source>
</evidence>
<accession>A0A923F1A0</accession>
<dbReference type="PRINTS" id="PR01713">
    <property type="entry name" value="NUCEPIMERASE"/>
</dbReference>
<gene>
    <name evidence="4" type="ORF">HU727_005080</name>
    <name evidence="3" type="ORF">HU727_02890</name>
</gene>
<dbReference type="InterPro" id="IPR001509">
    <property type="entry name" value="Epimerase_deHydtase"/>
</dbReference>
<dbReference type="InterPro" id="IPR036291">
    <property type="entry name" value="NAD(P)-bd_dom_sf"/>
</dbReference>
<comment type="caution">
    <text evidence="3">The sequence shown here is derived from an EMBL/GenBank/DDBJ whole genome shotgun (WGS) entry which is preliminary data.</text>
</comment>
<dbReference type="SUPFAM" id="SSF51735">
    <property type="entry name" value="NAD(P)-binding Rossmann-fold domains"/>
    <property type="match status" value="1"/>
</dbReference>
<dbReference type="PANTHER" id="PTHR43574">
    <property type="entry name" value="EPIMERASE-RELATED"/>
    <property type="match status" value="1"/>
</dbReference>
<reference evidence="3" key="2">
    <citation type="submission" date="2020-07" db="EMBL/GenBank/DDBJ databases">
        <authorList>
            <person name="Lood C."/>
            <person name="Girard L."/>
        </authorList>
    </citation>
    <scope>NUCLEOTIDE SEQUENCE</scope>
    <source>
        <strain evidence="3">SWRI153</strain>
    </source>
</reference>
<reference evidence="4" key="3">
    <citation type="submission" date="2021-06" db="EMBL/GenBank/DDBJ databases">
        <title>Updating the genus Pseudomonas: Description of 43 new species and partition of the Pseudomonas putida group.</title>
        <authorList>
            <person name="Girard L."/>
            <person name="Lood C."/>
            <person name="Vandamme P."/>
            <person name="Rokni-Zadeh H."/>
            <person name="Van Noort V."/>
            <person name="Hofte M."/>
            <person name="Lavigne R."/>
            <person name="De Mot R."/>
        </authorList>
    </citation>
    <scope>NUCLEOTIDE SEQUENCE</scope>
    <source>
        <strain evidence="4">SWRI153</strain>
    </source>
</reference>
<evidence type="ECO:0000313" key="3">
    <source>
        <dbReference type="EMBL" id="MBC3340576.1"/>
    </source>
</evidence>
<sequence>MTVLVTGAAGFIGFHTAKQMVLQGHEVIGIDNLNEYYDVALKRARLEQLSELQGFRFQWMDIVDKPALMRLFDEQRFTVVIHLAAQAGVRYSLDNPDAYAQSNLVGFLNVLEACRFYQPTHLIYASSSSVYGANSELPFSVDNPVEQPVSLYAATKRANELLASSYCHLYGLKASGLRFFTVYGPWGRPDMALFKFTEAILQGQPIDIYNHGQMARDFTYIDDIVEGIARLCPRPPIAEREGEGVNKLFNIGRGKPIALLVFVECLETALGIKAQYNLMPMQAGDVISTWADVSALEKWTGFLPKVDIQDGVSQFVSWYRHYYKVPIAQ</sequence>
<dbReference type="EMBL" id="JABWQP010000001">
    <property type="protein sequence ID" value="MBC3340576.1"/>
    <property type="molecule type" value="Genomic_DNA"/>
</dbReference>
<dbReference type="Gene3D" id="3.40.50.720">
    <property type="entry name" value="NAD(P)-binding Rossmann-like Domain"/>
    <property type="match status" value="1"/>
</dbReference>
<proteinExistence type="predicted"/>
<organism evidence="3">
    <name type="scientific">Pseudomonas khorasanensis</name>
    <dbReference type="NCBI Taxonomy" id="2745508"/>
    <lineage>
        <taxon>Bacteria</taxon>
        <taxon>Pseudomonadati</taxon>
        <taxon>Pseudomonadota</taxon>
        <taxon>Gammaproteobacteria</taxon>
        <taxon>Pseudomonadales</taxon>
        <taxon>Pseudomonadaceae</taxon>
        <taxon>Pseudomonas</taxon>
    </lineage>
</organism>
<keyword evidence="5" id="KW-1185">Reference proteome</keyword>
<evidence type="ECO:0000259" key="2">
    <source>
        <dbReference type="Pfam" id="PF01370"/>
    </source>
</evidence>
<dbReference type="Proteomes" id="UP000648816">
    <property type="component" value="Unassembled WGS sequence"/>
</dbReference>
<name>A0A923F1A0_9PSED</name>
<dbReference type="Pfam" id="PF01370">
    <property type="entry name" value="Epimerase"/>
    <property type="match status" value="1"/>
</dbReference>
<dbReference type="EMBL" id="JABWQP020000001">
    <property type="protein sequence ID" value="MBV4484957.1"/>
    <property type="molecule type" value="Genomic_DNA"/>
</dbReference>
<reference evidence="3 5" key="1">
    <citation type="journal article" date="2020" name="Microorganisms">
        <title>Reliable Identification of Environmental Pseudomonas Isolates Using the rpoD Gene.</title>
        <authorList>
            <consortium name="The Broad Institute Genome Sequencing Platform"/>
            <person name="Girard L."/>
            <person name="Lood C."/>
            <person name="Rokni-Zadeh H."/>
            <person name="van Noort V."/>
            <person name="Lavigne R."/>
            <person name="De Mot R."/>
        </authorList>
    </citation>
    <scope>NUCLEOTIDE SEQUENCE</scope>
    <source>
        <strain evidence="3 5">SWRI153</strain>
    </source>
</reference>
<feature type="domain" description="NAD-dependent epimerase/dehydratase" evidence="2">
    <location>
        <begin position="3"/>
        <end position="235"/>
    </location>
</feature>
<dbReference type="RefSeq" id="WP_186528706.1">
    <property type="nucleotide sequence ID" value="NZ_JABWQP020000001.1"/>
</dbReference>